<dbReference type="InterPro" id="IPR015963">
    <property type="entry name" value="Uridylate_kinase_bac"/>
</dbReference>
<keyword evidence="8 11" id="KW-0067">ATP-binding</keyword>
<comment type="function">
    <text evidence="11">Catalyzes the reversible phosphorylation of UMP to UDP.</text>
</comment>
<evidence type="ECO:0000256" key="5">
    <source>
        <dbReference type="ARBA" id="ARBA00022679"/>
    </source>
</evidence>
<evidence type="ECO:0000256" key="7">
    <source>
        <dbReference type="ARBA" id="ARBA00022777"/>
    </source>
</evidence>
<feature type="binding site" evidence="11">
    <location>
        <position position="57"/>
    </location>
    <ligand>
        <name>UMP</name>
        <dbReference type="ChEBI" id="CHEBI:57865"/>
    </ligand>
</feature>
<evidence type="ECO:0000313" key="13">
    <source>
        <dbReference type="EMBL" id="MDT0593697.1"/>
    </source>
</evidence>
<comment type="pathway">
    <text evidence="2 11">Pyrimidine metabolism; CTP biosynthesis via de novo pathway; UDP from UMP (UMPK route): step 1/1.</text>
</comment>
<evidence type="ECO:0000256" key="4">
    <source>
        <dbReference type="ARBA" id="ARBA00022490"/>
    </source>
</evidence>
<gene>
    <name evidence="11 13" type="primary">pyrH</name>
    <name evidence="13" type="ORF">RM552_02420</name>
</gene>
<dbReference type="Proteomes" id="UP001253545">
    <property type="component" value="Unassembled WGS sequence"/>
</dbReference>
<keyword evidence="4 11" id="KW-0963">Cytoplasm</keyword>
<evidence type="ECO:0000256" key="3">
    <source>
        <dbReference type="ARBA" id="ARBA00007614"/>
    </source>
</evidence>
<keyword evidence="5 11" id="KW-0808">Transferase</keyword>
<feature type="binding site" evidence="11">
    <location>
        <position position="62"/>
    </location>
    <ligand>
        <name>ATP</name>
        <dbReference type="ChEBI" id="CHEBI:30616"/>
    </ligand>
</feature>
<dbReference type="CDD" id="cd04254">
    <property type="entry name" value="AAK_UMPK-PyrH-Ec"/>
    <property type="match status" value="1"/>
</dbReference>
<name>A0ABU2ZM45_9ALTE</name>
<dbReference type="InterPro" id="IPR036393">
    <property type="entry name" value="AceGlu_kinase-like_sf"/>
</dbReference>
<comment type="caution">
    <text evidence="13">The sequence shown here is derived from an EMBL/GenBank/DDBJ whole genome shotgun (WGS) entry which is preliminary data.</text>
</comment>
<comment type="activity regulation">
    <text evidence="11">Inhibited by UTP.</text>
</comment>
<dbReference type="RefSeq" id="WP_311367201.1">
    <property type="nucleotide sequence ID" value="NZ_JAVRHX010000001.1"/>
</dbReference>
<protein>
    <recommendedName>
        <fullName evidence="11">Uridylate kinase</fullName>
        <shortName evidence="11">UK</shortName>
        <ecNumber evidence="11">2.7.4.22</ecNumber>
    </recommendedName>
    <alternativeName>
        <fullName evidence="11">Uridine monophosphate kinase</fullName>
        <shortName evidence="11">UMP kinase</shortName>
        <shortName evidence="11">UMPK</shortName>
    </alternativeName>
</protein>
<evidence type="ECO:0000256" key="9">
    <source>
        <dbReference type="ARBA" id="ARBA00022975"/>
    </source>
</evidence>
<dbReference type="Gene3D" id="3.40.1160.10">
    <property type="entry name" value="Acetylglutamate kinase-like"/>
    <property type="match status" value="1"/>
</dbReference>
<dbReference type="SUPFAM" id="SSF53633">
    <property type="entry name" value="Carbamate kinase-like"/>
    <property type="match status" value="1"/>
</dbReference>
<dbReference type="PANTHER" id="PTHR42833">
    <property type="entry name" value="URIDYLATE KINASE"/>
    <property type="match status" value="1"/>
</dbReference>
<sequence length="252" mass="27178">MSVTPKPAYRRLLLKLSGEALMGEESFGIDAKFLDHMAQEIKELVELGIEVGLVIGGGNLFRGEGLAKAGMNRVVGDHMGMLATVMNGLAMRDALHRAFVNARLMSAIPLNGVCDSYNWADASSMLKSGKVVIFAAGTGNPFFTTDSAACLRGIEIEADVVLKATKVDGVYDSDPEKNPDAVLYKQLTYQEVLEKELKVMDLAAFTLARDHSIPIRVFNMNKAGTLKRVVLGESDGTLICHAGQSADKQEAE</sequence>
<feature type="domain" description="Aspartate/glutamate/uridylate kinase" evidence="12">
    <location>
        <begin position="11"/>
        <end position="219"/>
    </location>
</feature>
<evidence type="ECO:0000256" key="2">
    <source>
        <dbReference type="ARBA" id="ARBA00004791"/>
    </source>
</evidence>
<proteinExistence type="inferred from homology"/>
<feature type="binding site" evidence="11">
    <location>
        <position position="165"/>
    </location>
    <ligand>
        <name>ATP</name>
        <dbReference type="ChEBI" id="CHEBI:30616"/>
    </ligand>
</feature>
<dbReference type="InterPro" id="IPR011817">
    <property type="entry name" value="Uridylate_kinase"/>
</dbReference>
<comment type="subunit">
    <text evidence="11">Homohexamer.</text>
</comment>
<comment type="subcellular location">
    <subcellularLocation>
        <location evidence="1 11">Cytoplasm</location>
    </subcellularLocation>
</comment>
<comment type="caution">
    <text evidence="11">Lacks conserved residue(s) required for the propagation of feature annotation.</text>
</comment>
<dbReference type="HAMAP" id="MF_01220_B">
    <property type="entry name" value="PyrH_B"/>
    <property type="match status" value="1"/>
</dbReference>
<feature type="binding site" evidence="11">
    <location>
        <position position="77"/>
    </location>
    <ligand>
        <name>UMP</name>
        <dbReference type="ChEBI" id="CHEBI:57865"/>
    </ligand>
</feature>
<dbReference type="NCBIfam" id="TIGR02075">
    <property type="entry name" value="pyrH_bact"/>
    <property type="match status" value="1"/>
</dbReference>
<keyword evidence="7 11" id="KW-0418">Kinase</keyword>
<feature type="binding site" evidence="11">
    <location>
        <begin position="138"/>
        <end position="145"/>
    </location>
    <ligand>
        <name>UMP</name>
        <dbReference type="ChEBI" id="CHEBI:57865"/>
    </ligand>
</feature>
<evidence type="ECO:0000256" key="6">
    <source>
        <dbReference type="ARBA" id="ARBA00022741"/>
    </source>
</evidence>
<dbReference type="PANTHER" id="PTHR42833:SF4">
    <property type="entry name" value="URIDYLATE KINASE PUMPKIN, CHLOROPLASTIC"/>
    <property type="match status" value="1"/>
</dbReference>
<evidence type="ECO:0000256" key="10">
    <source>
        <dbReference type="ARBA" id="ARBA00047767"/>
    </source>
</evidence>
<comment type="similarity">
    <text evidence="3 11">Belongs to the UMP kinase family.</text>
</comment>
<evidence type="ECO:0000259" key="12">
    <source>
        <dbReference type="Pfam" id="PF00696"/>
    </source>
</evidence>
<dbReference type="PIRSF" id="PIRSF005650">
    <property type="entry name" value="Uridylate_kin"/>
    <property type="match status" value="1"/>
</dbReference>
<evidence type="ECO:0000256" key="11">
    <source>
        <dbReference type="HAMAP-Rule" id="MF_01220"/>
    </source>
</evidence>
<keyword evidence="9 11" id="KW-0665">Pyrimidine biosynthesis</keyword>
<dbReference type="GO" id="GO:0033862">
    <property type="term" value="F:UMP kinase activity"/>
    <property type="evidence" value="ECO:0007669"/>
    <property type="project" value="UniProtKB-EC"/>
</dbReference>
<reference evidence="13 14" key="1">
    <citation type="submission" date="2023-09" db="EMBL/GenBank/DDBJ databases">
        <authorList>
            <person name="Rey-Velasco X."/>
        </authorList>
    </citation>
    <scope>NUCLEOTIDE SEQUENCE [LARGE SCALE GENOMIC DNA]</scope>
    <source>
        <strain evidence="13 14">P117</strain>
    </source>
</reference>
<feature type="binding site" evidence="11">
    <location>
        <begin position="15"/>
        <end position="18"/>
    </location>
    <ligand>
        <name>ATP</name>
        <dbReference type="ChEBI" id="CHEBI:30616"/>
    </ligand>
</feature>
<feature type="binding site" evidence="11">
    <location>
        <position position="58"/>
    </location>
    <ligand>
        <name>ATP</name>
        <dbReference type="ChEBI" id="CHEBI:30616"/>
    </ligand>
</feature>
<organism evidence="13 14">
    <name type="scientific">Glaciecola petra</name>
    <dbReference type="NCBI Taxonomy" id="3075602"/>
    <lineage>
        <taxon>Bacteria</taxon>
        <taxon>Pseudomonadati</taxon>
        <taxon>Pseudomonadota</taxon>
        <taxon>Gammaproteobacteria</taxon>
        <taxon>Alteromonadales</taxon>
        <taxon>Alteromonadaceae</taxon>
        <taxon>Glaciecola</taxon>
    </lineage>
</organism>
<keyword evidence="6 11" id="KW-0547">Nucleotide-binding</keyword>
<comment type="catalytic activity">
    <reaction evidence="10 11">
        <text>UMP + ATP = UDP + ADP</text>
        <dbReference type="Rhea" id="RHEA:24400"/>
        <dbReference type="ChEBI" id="CHEBI:30616"/>
        <dbReference type="ChEBI" id="CHEBI:57865"/>
        <dbReference type="ChEBI" id="CHEBI:58223"/>
        <dbReference type="ChEBI" id="CHEBI:456216"/>
        <dbReference type="EC" id="2.7.4.22"/>
    </reaction>
</comment>
<dbReference type="Pfam" id="PF00696">
    <property type="entry name" value="AA_kinase"/>
    <property type="match status" value="1"/>
</dbReference>
<evidence type="ECO:0000313" key="14">
    <source>
        <dbReference type="Proteomes" id="UP001253545"/>
    </source>
</evidence>
<dbReference type="EMBL" id="JAVRHX010000001">
    <property type="protein sequence ID" value="MDT0593697.1"/>
    <property type="molecule type" value="Genomic_DNA"/>
</dbReference>
<feature type="binding site" evidence="11">
    <location>
        <position position="171"/>
    </location>
    <ligand>
        <name>ATP</name>
        <dbReference type="ChEBI" id="CHEBI:30616"/>
    </ligand>
</feature>
<accession>A0ABU2ZM45</accession>
<evidence type="ECO:0000256" key="8">
    <source>
        <dbReference type="ARBA" id="ARBA00022840"/>
    </source>
</evidence>
<keyword evidence="14" id="KW-1185">Reference proteome</keyword>
<dbReference type="InterPro" id="IPR001048">
    <property type="entry name" value="Asp/Glu/Uridylate_kinase"/>
</dbReference>
<feature type="binding site" evidence="11">
    <location>
        <position position="174"/>
    </location>
    <ligand>
        <name>ATP</name>
        <dbReference type="ChEBI" id="CHEBI:30616"/>
    </ligand>
</feature>
<evidence type="ECO:0000256" key="1">
    <source>
        <dbReference type="ARBA" id="ARBA00004496"/>
    </source>
</evidence>
<dbReference type="EC" id="2.7.4.22" evidence="11"/>